<dbReference type="PANTHER" id="PTHR33744:SF1">
    <property type="entry name" value="DNA-BINDING TRANSCRIPTIONAL ACTIVATOR ADER"/>
    <property type="match status" value="1"/>
</dbReference>
<dbReference type="AlphaFoldDB" id="A0A917SWZ3"/>
<dbReference type="RefSeq" id="WP_188941391.1">
    <property type="nucleotide sequence ID" value="NZ_BMNA01000003.1"/>
</dbReference>
<proteinExistence type="inferred from homology"/>
<dbReference type="Pfam" id="PF13556">
    <property type="entry name" value="HTH_30"/>
    <property type="match status" value="1"/>
</dbReference>
<evidence type="ECO:0008006" key="7">
    <source>
        <dbReference type="Google" id="ProtNLM"/>
    </source>
</evidence>
<reference evidence="5" key="2">
    <citation type="submission" date="2020-09" db="EMBL/GenBank/DDBJ databases">
        <authorList>
            <person name="Sun Q."/>
            <person name="Zhou Y."/>
        </authorList>
    </citation>
    <scope>NUCLEOTIDE SEQUENCE</scope>
    <source>
        <strain evidence="5">CGMCC 4.7308</strain>
    </source>
</reference>
<evidence type="ECO:0000259" key="4">
    <source>
        <dbReference type="Pfam" id="PF17853"/>
    </source>
</evidence>
<dbReference type="InterPro" id="IPR051448">
    <property type="entry name" value="CdaR-like_regulators"/>
</dbReference>
<dbReference type="Pfam" id="PF14361">
    <property type="entry name" value="RsbRD_N"/>
    <property type="match status" value="1"/>
</dbReference>
<comment type="caution">
    <text evidence="5">The sequence shown here is derived from an EMBL/GenBank/DDBJ whole genome shotgun (WGS) entry which is preliminary data.</text>
</comment>
<evidence type="ECO:0000313" key="6">
    <source>
        <dbReference type="Proteomes" id="UP000655208"/>
    </source>
</evidence>
<reference evidence="5" key="1">
    <citation type="journal article" date="2014" name="Int. J. Syst. Evol. Microbiol.">
        <title>Complete genome sequence of Corynebacterium casei LMG S-19264T (=DSM 44701T), isolated from a smear-ripened cheese.</title>
        <authorList>
            <consortium name="US DOE Joint Genome Institute (JGI-PGF)"/>
            <person name="Walter F."/>
            <person name="Albersmeier A."/>
            <person name="Kalinowski J."/>
            <person name="Ruckert C."/>
        </authorList>
    </citation>
    <scope>NUCLEOTIDE SEQUENCE</scope>
    <source>
        <strain evidence="5">CGMCC 4.7308</strain>
    </source>
</reference>
<dbReference type="InterPro" id="IPR042070">
    <property type="entry name" value="PucR_C-HTH_sf"/>
</dbReference>
<dbReference type="InterPro" id="IPR041522">
    <property type="entry name" value="CdaR_GGDEF"/>
</dbReference>
<accession>A0A917SWZ3</accession>
<evidence type="ECO:0000259" key="3">
    <source>
        <dbReference type="Pfam" id="PF14361"/>
    </source>
</evidence>
<dbReference type="Pfam" id="PF17853">
    <property type="entry name" value="GGDEF_2"/>
    <property type="match status" value="1"/>
</dbReference>
<dbReference type="InterPro" id="IPR025751">
    <property type="entry name" value="RsbRD_N_dom"/>
</dbReference>
<dbReference type="EMBL" id="BMNA01000003">
    <property type="protein sequence ID" value="GGM00466.1"/>
    <property type="molecule type" value="Genomic_DNA"/>
</dbReference>
<evidence type="ECO:0000259" key="2">
    <source>
        <dbReference type="Pfam" id="PF13556"/>
    </source>
</evidence>
<gene>
    <name evidence="5" type="ORF">GCM10011594_20660</name>
</gene>
<name>A0A917SWZ3_9ACTN</name>
<keyword evidence="6" id="KW-1185">Reference proteome</keyword>
<evidence type="ECO:0000313" key="5">
    <source>
        <dbReference type="EMBL" id="GGM00466.1"/>
    </source>
</evidence>
<sequence>MTGGPADGERWQAVAERAARRAGVDPALLADLVPALAEAARTGTRLHRRDLRRFADLGRESAVRGVSPRALLDAYLSAAWQLWPELAEVRAAGSGGSAADVVRAGEVVLRGVCDATAALTDGVAQARRDVLRIRTTERREFVDDLLLGGAHSESGMLARGAEFGLDLAGPHGVAVVVAEQPFVDGSAATALLERALLEGAALEGGADALVATKQDALVVVFAAPDRGAVDEVVRRLTASLPADPGTVRLQRTAPVGRWRIGVGRPHGGSPGVRLSYEEALQSLELGARTGAPGPVFDAADLLVQRVLIRDEQAMRELVDALLTPLEAARGGAEPLIATLDAYFAAGGNASAAARALHLSVRALTYRLDRIRALTGRDPADPADRFALQAAVTGSRLLGLR</sequence>
<dbReference type="InterPro" id="IPR025736">
    <property type="entry name" value="PucR_C-HTH_dom"/>
</dbReference>
<feature type="domain" description="PucR C-terminal helix-turn-helix" evidence="2">
    <location>
        <begin position="335"/>
        <end position="391"/>
    </location>
</feature>
<organism evidence="5 6">
    <name type="scientific">Nakamurella endophytica</name>
    <dbReference type="NCBI Taxonomy" id="1748367"/>
    <lineage>
        <taxon>Bacteria</taxon>
        <taxon>Bacillati</taxon>
        <taxon>Actinomycetota</taxon>
        <taxon>Actinomycetes</taxon>
        <taxon>Nakamurellales</taxon>
        <taxon>Nakamurellaceae</taxon>
        <taxon>Nakamurella</taxon>
    </lineage>
</organism>
<comment type="similarity">
    <text evidence="1">Belongs to the CdaR family.</text>
</comment>
<protein>
    <recommendedName>
        <fullName evidence="7">PucR family transcriptional regulator</fullName>
    </recommendedName>
</protein>
<dbReference type="Gene3D" id="1.10.10.2840">
    <property type="entry name" value="PucR C-terminal helix-turn-helix domain"/>
    <property type="match status" value="1"/>
</dbReference>
<feature type="domain" description="CdaR GGDEF-like" evidence="4">
    <location>
        <begin position="152"/>
        <end position="284"/>
    </location>
</feature>
<dbReference type="Proteomes" id="UP000655208">
    <property type="component" value="Unassembled WGS sequence"/>
</dbReference>
<feature type="domain" description="RsbT co-antagonist protein RsbRD N-terminal" evidence="3">
    <location>
        <begin position="31"/>
        <end position="138"/>
    </location>
</feature>
<dbReference type="PANTHER" id="PTHR33744">
    <property type="entry name" value="CARBOHYDRATE DIACID REGULATOR"/>
    <property type="match status" value="1"/>
</dbReference>
<evidence type="ECO:0000256" key="1">
    <source>
        <dbReference type="ARBA" id="ARBA00006754"/>
    </source>
</evidence>